<dbReference type="Proteomes" id="UP001204562">
    <property type="component" value="Unassembled WGS sequence"/>
</dbReference>
<organism evidence="2 3">
    <name type="scientific">Intestinimonas massiliensis</name>
    <name type="common">ex Afouda et al. 2020</name>
    <dbReference type="NCBI Taxonomy" id="1673721"/>
    <lineage>
        <taxon>Bacteria</taxon>
        <taxon>Bacillati</taxon>
        <taxon>Bacillota</taxon>
        <taxon>Clostridia</taxon>
        <taxon>Eubacteriales</taxon>
        <taxon>Intestinimonas</taxon>
    </lineage>
</organism>
<sequence length="174" mass="19106">MRKHSKKCLITFVAATLLGACLHFVYAIFPNPVVAIFSPINESLWEHLKILFWPYLLGFLYLTRGGEQGCRIPWMLSALALCAVMLAVSYVYHILLLGEALAVDVALYVLLMAAGFLLLPGLFQAAAGRRGLREAVTLAFLTLGALLVLFTFLPPDQVLFADLSGVNTFATIPY</sequence>
<feature type="transmembrane region" description="Helical" evidence="1">
    <location>
        <begin position="135"/>
        <end position="153"/>
    </location>
</feature>
<feature type="transmembrane region" description="Helical" evidence="1">
    <location>
        <begin position="74"/>
        <end position="93"/>
    </location>
</feature>
<dbReference type="AlphaFoldDB" id="A0AAW5JRN8"/>
<dbReference type="RefSeq" id="WP_256304864.1">
    <property type="nucleotide sequence ID" value="NZ_JANFYG010000010.1"/>
</dbReference>
<evidence type="ECO:0000313" key="2">
    <source>
        <dbReference type="EMBL" id="MCQ4771807.1"/>
    </source>
</evidence>
<evidence type="ECO:0000313" key="3">
    <source>
        <dbReference type="Proteomes" id="UP001204562"/>
    </source>
</evidence>
<reference evidence="2" key="1">
    <citation type="submission" date="2022-06" db="EMBL/GenBank/DDBJ databases">
        <title>Isolation of gut microbiota from human fecal samples.</title>
        <authorList>
            <person name="Pamer E.G."/>
            <person name="Barat B."/>
            <person name="Waligurski E."/>
            <person name="Medina S."/>
            <person name="Paddock L."/>
            <person name="Mostad J."/>
        </authorList>
    </citation>
    <scope>NUCLEOTIDE SEQUENCE</scope>
    <source>
        <strain evidence="2">DFI.9.91</strain>
    </source>
</reference>
<feature type="transmembrane region" description="Helical" evidence="1">
    <location>
        <begin position="43"/>
        <end position="62"/>
    </location>
</feature>
<protein>
    <submittedName>
        <fullName evidence="2">DUF3488 domain-containing protein</fullName>
    </submittedName>
</protein>
<dbReference type="EMBL" id="JANFYS010000055">
    <property type="protein sequence ID" value="MCQ4771807.1"/>
    <property type="molecule type" value="Genomic_DNA"/>
</dbReference>
<dbReference type="PROSITE" id="PS51257">
    <property type="entry name" value="PROKAR_LIPOPROTEIN"/>
    <property type="match status" value="1"/>
</dbReference>
<dbReference type="Pfam" id="PF20122">
    <property type="entry name" value="DUF6512"/>
    <property type="match status" value="1"/>
</dbReference>
<keyword evidence="1" id="KW-1133">Transmembrane helix</keyword>
<gene>
    <name evidence="2" type="ORF">NE579_15320</name>
</gene>
<proteinExistence type="predicted"/>
<name>A0AAW5JRN8_9FIRM</name>
<keyword evidence="1" id="KW-0472">Membrane</keyword>
<dbReference type="InterPro" id="IPR045407">
    <property type="entry name" value="DUF6512"/>
</dbReference>
<comment type="caution">
    <text evidence="2">The sequence shown here is derived from an EMBL/GenBank/DDBJ whole genome shotgun (WGS) entry which is preliminary data.</text>
</comment>
<evidence type="ECO:0000256" key="1">
    <source>
        <dbReference type="SAM" id="Phobius"/>
    </source>
</evidence>
<keyword evidence="1" id="KW-0812">Transmembrane</keyword>
<accession>A0AAW5JRN8</accession>
<feature type="transmembrane region" description="Helical" evidence="1">
    <location>
        <begin position="105"/>
        <end position="123"/>
    </location>
</feature>